<sequence length="159" mass="18126">MGWLNAQFPNIDPGLILKIVQHEFLPIDLARLDPNRRYDKFVDGCSSTTYPTLGSVVSPLGVYFRVLQTWVAATSRDVEAVKAVSTSAVCYASQLLELNEEFQWPGVLEYHMGFHEQQRQNMTRGDYLQWRVADQELMSHLLVKVPGSREGWAPINPFI</sequence>
<accession>A0AAD7NR99</accession>
<evidence type="ECO:0000313" key="1">
    <source>
        <dbReference type="EMBL" id="KAJ7771914.1"/>
    </source>
</evidence>
<comment type="caution">
    <text evidence="1">The sequence shown here is derived from an EMBL/GenBank/DDBJ whole genome shotgun (WGS) entry which is preliminary data.</text>
</comment>
<evidence type="ECO:0000313" key="2">
    <source>
        <dbReference type="Proteomes" id="UP001215280"/>
    </source>
</evidence>
<name>A0AAD7NR99_9AGAR</name>
<protein>
    <submittedName>
        <fullName evidence="1">Uncharacterized protein</fullName>
    </submittedName>
</protein>
<dbReference type="EMBL" id="JARJLG010000020">
    <property type="protein sequence ID" value="KAJ7771914.1"/>
    <property type="molecule type" value="Genomic_DNA"/>
</dbReference>
<dbReference type="Proteomes" id="UP001215280">
    <property type="component" value="Unassembled WGS sequence"/>
</dbReference>
<proteinExistence type="predicted"/>
<organism evidence="1 2">
    <name type="scientific">Mycena maculata</name>
    <dbReference type="NCBI Taxonomy" id="230809"/>
    <lineage>
        <taxon>Eukaryota</taxon>
        <taxon>Fungi</taxon>
        <taxon>Dikarya</taxon>
        <taxon>Basidiomycota</taxon>
        <taxon>Agaricomycotina</taxon>
        <taxon>Agaricomycetes</taxon>
        <taxon>Agaricomycetidae</taxon>
        <taxon>Agaricales</taxon>
        <taxon>Marasmiineae</taxon>
        <taxon>Mycenaceae</taxon>
        <taxon>Mycena</taxon>
    </lineage>
</organism>
<dbReference type="AlphaFoldDB" id="A0AAD7NR99"/>
<reference evidence="1" key="1">
    <citation type="submission" date="2023-03" db="EMBL/GenBank/DDBJ databases">
        <title>Massive genome expansion in bonnet fungi (Mycena s.s.) driven by repeated elements and novel gene families across ecological guilds.</title>
        <authorList>
            <consortium name="Lawrence Berkeley National Laboratory"/>
            <person name="Harder C.B."/>
            <person name="Miyauchi S."/>
            <person name="Viragh M."/>
            <person name="Kuo A."/>
            <person name="Thoen E."/>
            <person name="Andreopoulos B."/>
            <person name="Lu D."/>
            <person name="Skrede I."/>
            <person name="Drula E."/>
            <person name="Henrissat B."/>
            <person name="Morin E."/>
            <person name="Kohler A."/>
            <person name="Barry K."/>
            <person name="LaButti K."/>
            <person name="Morin E."/>
            <person name="Salamov A."/>
            <person name="Lipzen A."/>
            <person name="Mereny Z."/>
            <person name="Hegedus B."/>
            <person name="Baldrian P."/>
            <person name="Stursova M."/>
            <person name="Weitz H."/>
            <person name="Taylor A."/>
            <person name="Grigoriev I.V."/>
            <person name="Nagy L.G."/>
            <person name="Martin F."/>
            <person name="Kauserud H."/>
        </authorList>
    </citation>
    <scope>NUCLEOTIDE SEQUENCE</scope>
    <source>
        <strain evidence="1">CBHHK188m</strain>
    </source>
</reference>
<gene>
    <name evidence="1" type="ORF">DFH07DRAFT_734229</name>
</gene>
<keyword evidence="2" id="KW-1185">Reference proteome</keyword>